<evidence type="ECO:0000313" key="2">
    <source>
        <dbReference type="Proteomes" id="UP000596355"/>
    </source>
</evidence>
<sequence length="82" mass="9592">MSQSTTFEQLPLFSFDKIPYWYCPNCYVYNHLFPRSDIDAIECSACDTIVDGSMWEKPREQKVNSHLANLIKKYGSSEDSDW</sequence>
<protein>
    <submittedName>
        <fullName evidence="1">Uncharacterized protein</fullName>
    </submittedName>
</protein>
<proteinExistence type="predicted"/>
<evidence type="ECO:0000313" key="1">
    <source>
        <dbReference type="EMBL" id="QQV92511.1"/>
    </source>
</evidence>
<accession>A0A7U0GC95</accession>
<name>A0A7U0GC95_9CAUD</name>
<dbReference type="Proteomes" id="UP000596355">
    <property type="component" value="Segment"/>
</dbReference>
<gene>
    <name evidence="1" type="primary">167</name>
    <name evidence="1" type="ORF">SEA_MEGANTHEEKILLA_167</name>
</gene>
<organism evidence="1 2">
    <name type="scientific">Streptomyces phage MeganTheeKilla</name>
    <dbReference type="NCBI Taxonomy" id="2801897"/>
    <lineage>
        <taxon>Viruses</taxon>
        <taxon>Duplodnaviria</taxon>
        <taxon>Heunggongvirae</taxon>
        <taxon>Uroviricota</taxon>
        <taxon>Caudoviricetes</taxon>
        <taxon>Stanwilliamsviridae</taxon>
        <taxon>Loccivirinae</taxon>
        <taxon>Gilsonvirus</taxon>
        <taxon>Gilsonvirus gilson</taxon>
    </lineage>
</organism>
<dbReference type="EMBL" id="MW435853">
    <property type="protein sequence ID" value="QQV92511.1"/>
    <property type="molecule type" value="Genomic_DNA"/>
</dbReference>
<reference evidence="1 2" key="1">
    <citation type="submission" date="2021-01" db="EMBL/GenBank/DDBJ databases">
        <authorList>
            <person name="Olabode J."/>
            <person name="Purtell M.C."/>
            <person name="Talati K."/>
            <person name="Shaffer C.D."/>
            <person name="Weston-Hafer K.A."/>
            <person name="Garlena R.A."/>
            <person name="Russell D.A."/>
            <person name="Pope W.H."/>
            <person name="Jacobs-Sera D."/>
            <person name="Hatfull G.F."/>
        </authorList>
    </citation>
    <scope>NUCLEOTIDE SEQUENCE [LARGE SCALE GENOMIC DNA]</scope>
</reference>